<organism evidence="1 2">
    <name type="scientific">Acidilutibacter cellobiosedens</name>
    <dbReference type="NCBI Taxonomy" id="2507161"/>
    <lineage>
        <taxon>Bacteria</taxon>
        <taxon>Bacillati</taxon>
        <taxon>Bacillota</taxon>
        <taxon>Tissierellia</taxon>
        <taxon>Tissierellales</taxon>
        <taxon>Acidilutibacteraceae</taxon>
        <taxon>Acidilutibacter</taxon>
    </lineage>
</organism>
<proteinExistence type="predicted"/>
<reference evidence="2" key="1">
    <citation type="submission" date="2019-01" db="EMBL/GenBank/DDBJ databases">
        <title>Draft genomes of a novel of Sporanaerobacter strains.</title>
        <authorList>
            <person name="Ma S."/>
        </authorList>
    </citation>
    <scope>NUCLEOTIDE SEQUENCE [LARGE SCALE GENOMIC DNA]</scope>
    <source>
        <strain evidence="2">NJN-17</strain>
    </source>
</reference>
<name>A0A410QDH8_9FIRM</name>
<accession>A0A410QDH8</accession>
<dbReference type="RefSeq" id="WP_071139092.1">
    <property type="nucleotide sequence ID" value="NZ_CP035282.1"/>
</dbReference>
<keyword evidence="2" id="KW-1185">Reference proteome</keyword>
<dbReference type="Proteomes" id="UP000287969">
    <property type="component" value="Chromosome"/>
</dbReference>
<sequence>MKKITKSSFYDPDAQNRAFEVDCIIADKVYAHCQQRECFPTVEVLLESGTFSHISFRPGFIVPGTLVVTDIEGRPHFRRVQFTLRIPFEVITTDGSVVEGFLPDIYKDVVLFIPDARDEFEFRVVVETSSLLLGQPLQTGNKVTFAVGTFIIIKIVGTVQLLIPTLGFCPEPPECEEFSPGDICDGFEEEEFPDFFPPQFDDLFDEGEEDLEDENSEEC</sequence>
<gene>
    <name evidence="1" type="ORF">EQM13_10900</name>
</gene>
<evidence type="ECO:0000313" key="2">
    <source>
        <dbReference type="Proteomes" id="UP000287969"/>
    </source>
</evidence>
<dbReference type="AlphaFoldDB" id="A0A410QDH8"/>
<evidence type="ECO:0000313" key="1">
    <source>
        <dbReference type="EMBL" id="QAT62057.1"/>
    </source>
</evidence>
<dbReference type="EMBL" id="CP035282">
    <property type="protein sequence ID" value="QAT62057.1"/>
    <property type="molecule type" value="Genomic_DNA"/>
</dbReference>
<dbReference type="OrthoDB" id="1707171at2"/>
<protein>
    <submittedName>
        <fullName evidence="1">Uncharacterized protein</fullName>
    </submittedName>
</protein>
<dbReference type="KEGG" id="spoa:EQM13_10900"/>